<accession>A0AA88XN39</accession>
<feature type="domain" description="ARC105/Med15 mediator subunit central" evidence="2">
    <location>
        <begin position="433"/>
        <end position="552"/>
    </location>
</feature>
<feature type="compositionally biased region" description="Polar residues" evidence="1">
    <location>
        <begin position="405"/>
        <end position="426"/>
    </location>
</feature>
<dbReference type="Proteomes" id="UP001186944">
    <property type="component" value="Unassembled WGS sequence"/>
</dbReference>
<feature type="compositionally biased region" description="Low complexity" evidence="1">
    <location>
        <begin position="139"/>
        <end position="155"/>
    </location>
</feature>
<name>A0AA88XN39_PINIB</name>
<evidence type="ECO:0000313" key="5">
    <source>
        <dbReference type="Proteomes" id="UP001186944"/>
    </source>
</evidence>
<comment type="caution">
    <text evidence="4">The sequence shown here is derived from an EMBL/GenBank/DDBJ whole genome shotgun (WGS) entry which is preliminary data.</text>
</comment>
<dbReference type="EMBL" id="VSWD01000013">
    <property type="protein sequence ID" value="KAK3084225.1"/>
    <property type="molecule type" value="Genomic_DNA"/>
</dbReference>
<feature type="region of interest" description="Disordered" evidence="1">
    <location>
        <begin position="348"/>
        <end position="434"/>
    </location>
</feature>
<evidence type="ECO:0000259" key="3">
    <source>
        <dbReference type="Pfam" id="PF21539"/>
    </source>
</evidence>
<dbReference type="Pfam" id="PF21539">
    <property type="entry name" value="Med15_C"/>
    <property type="match status" value="1"/>
</dbReference>
<feature type="compositionally biased region" description="Polar residues" evidence="1">
    <location>
        <begin position="361"/>
        <end position="375"/>
    </location>
</feature>
<organism evidence="4 5">
    <name type="scientific">Pinctada imbricata</name>
    <name type="common">Atlantic pearl-oyster</name>
    <name type="synonym">Pinctada martensii</name>
    <dbReference type="NCBI Taxonomy" id="66713"/>
    <lineage>
        <taxon>Eukaryota</taxon>
        <taxon>Metazoa</taxon>
        <taxon>Spiralia</taxon>
        <taxon>Lophotrochozoa</taxon>
        <taxon>Mollusca</taxon>
        <taxon>Bivalvia</taxon>
        <taxon>Autobranchia</taxon>
        <taxon>Pteriomorphia</taxon>
        <taxon>Pterioida</taxon>
        <taxon>Pterioidea</taxon>
        <taxon>Pteriidae</taxon>
        <taxon>Pinctada</taxon>
    </lineage>
</organism>
<feature type="compositionally biased region" description="Gly residues" evidence="1">
    <location>
        <begin position="99"/>
        <end position="111"/>
    </location>
</feature>
<dbReference type="PANTHER" id="PTHR31804">
    <property type="entry name" value="MEDIATOR OF RNA POLYMERASE II TRANSCRIPTION SUBUNIT 15"/>
    <property type="match status" value="1"/>
</dbReference>
<dbReference type="Pfam" id="PF21538">
    <property type="entry name" value="Med15_M"/>
    <property type="match status" value="1"/>
</dbReference>
<evidence type="ECO:0000256" key="1">
    <source>
        <dbReference type="SAM" id="MobiDB-lite"/>
    </source>
</evidence>
<gene>
    <name evidence="4" type="ORF">FSP39_010276</name>
</gene>
<evidence type="ECO:0000313" key="4">
    <source>
        <dbReference type="EMBL" id="KAK3084225.1"/>
    </source>
</evidence>
<sequence>MGYVCMVFPRKAGKILIKLSWKIGADIPDTALGGSHRVGPKQRGQARPIIAKFVGHNFKTRLLKNKNKLRGSTPQIFINEDLTSSWDQQKEREKQQAVGVGGMPQGLGPRGIPGQPMQQDPLKSLQTLTMQGTSGLGPGQPQQQPGMMTQQQQQQLLLRQQQLQQQRHQQQLAQMQASNRPPLQVNTCVLRQQHMPATKTSTTTGTDAGKQQASVMGEYMCTYTTTYASNKDINNIWHRCWQATGLPDRQDAFMVTSTQHVQSTAQPLPASSTSQIGYNQPGMPAPGMQPTPGMQQAPGMQAAPGMQPAPGMQQAPGMQAAPGMQPAPGMQQRQGMATGQMVNMMPTQASQFGPQGMAGPSQGQMDGQALQQGTQPAPSPKSMMASPSPQAGIVPSPASRGQPFSAPSPSSVLNTPGNPNSQSQVSPAPRSHEEQAYLDKLNKLSKYIEPLRRMINKLSTNRDEERKKDISKMEGLLKILTDPSKRLPMATLQKCEQVLDKLELSLKPSSVSKAPTPTVSTHMCQPLIDAVAAHMQSPMFNHCLQQTFGPAVTALYGSPIRAPSPPPKRKYEELEEEEEDEIPHILQGEIARLGNRFKVTLDPTQHSLSNAIHLLCRIDDKRLPSVPPISVTVPELYPEVSPECNTDADEYDCSPFLQSVQSTLATLLLRMPNRFTFTELMDKWVNNIMFDAIDDHLFYTVTLKEYSRDLIKALLVWIISDQISPFLGKKSFINPIIFS</sequence>
<protein>
    <recommendedName>
        <fullName evidence="6">Mediator complex subunit 15</fullName>
    </recommendedName>
</protein>
<dbReference type="InterPro" id="IPR048385">
    <property type="entry name" value="Med15_central"/>
</dbReference>
<dbReference type="AlphaFoldDB" id="A0AA88XN39"/>
<evidence type="ECO:0000259" key="2">
    <source>
        <dbReference type="Pfam" id="PF21538"/>
    </source>
</evidence>
<evidence type="ECO:0008006" key="6">
    <source>
        <dbReference type="Google" id="ProtNLM"/>
    </source>
</evidence>
<feature type="domain" description="ARC105/Med15 mediator subunit C-terminal" evidence="3">
    <location>
        <begin position="582"/>
        <end position="687"/>
    </location>
</feature>
<keyword evidence="5" id="KW-1185">Reference proteome</keyword>
<feature type="region of interest" description="Disordered" evidence="1">
    <location>
        <begin position="81"/>
        <end position="155"/>
    </location>
</feature>
<reference evidence="4" key="1">
    <citation type="submission" date="2019-08" db="EMBL/GenBank/DDBJ databases">
        <title>The improved chromosome-level genome for the pearl oyster Pinctada fucata martensii using PacBio sequencing and Hi-C.</title>
        <authorList>
            <person name="Zheng Z."/>
        </authorList>
    </citation>
    <scope>NUCLEOTIDE SEQUENCE</scope>
    <source>
        <strain evidence="4">ZZ-2019</strain>
        <tissue evidence="4">Adductor muscle</tissue>
    </source>
</reference>
<feature type="region of interest" description="Disordered" evidence="1">
    <location>
        <begin position="282"/>
        <end position="335"/>
    </location>
</feature>
<dbReference type="InterPro" id="IPR048386">
    <property type="entry name" value="Med15_C"/>
</dbReference>
<feature type="compositionally biased region" description="Low complexity" evidence="1">
    <location>
        <begin position="380"/>
        <end position="389"/>
    </location>
</feature>
<proteinExistence type="predicted"/>
<dbReference type="PANTHER" id="PTHR31804:SF3">
    <property type="entry name" value="MEDIATOR OF RNA POLYMERASE II TRANSCRIPTION SUBUNIT 15"/>
    <property type="match status" value="1"/>
</dbReference>